<proteinExistence type="predicted"/>
<organism evidence="1 3">
    <name type="scientific">Didymodactylos carnosus</name>
    <dbReference type="NCBI Taxonomy" id="1234261"/>
    <lineage>
        <taxon>Eukaryota</taxon>
        <taxon>Metazoa</taxon>
        <taxon>Spiralia</taxon>
        <taxon>Gnathifera</taxon>
        <taxon>Rotifera</taxon>
        <taxon>Eurotatoria</taxon>
        <taxon>Bdelloidea</taxon>
        <taxon>Philodinida</taxon>
        <taxon>Philodinidae</taxon>
        <taxon>Didymodactylos</taxon>
    </lineage>
</organism>
<comment type="caution">
    <text evidence="1">The sequence shown here is derived from an EMBL/GenBank/DDBJ whole genome shotgun (WGS) entry which is preliminary data.</text>
</comment>
<name>A0A8S2GC71_9BILA</name>
<dbReference type="PANTHER" id="PTHR31594">
    <property type="entry name" value="AIG1-TYPE G DOMAIN-CONTAINING PROTEIN"/>
    <property type="match status" value="1"/>
</dbReference>
<protein>
    <submittedName>
        <fullName evidence="1">Uncharacterized protein</fullName>
    </submittedName>
</protein>
<reference evidence="1" key="1">
    <citation type="submission" date="2021-02" db="EMBL/GenBank/DDBJ databases">
        <authorList>
            <person name="Nowell W R."/>
        </authorList>
    </citation>
    <scope>NUCLEOTIDE SEQUENCE</scope>
</reference>
<evidence type="ECO:0000313" key="3">
    <source>
        <dbReference type="Proteomes" id="UP000677228"/>
    </source>
</evidence>
<dbReference type="EMBL" id="CAJNOK010069773">
    <property type="protein sequence ID" value="CAF1660119.1"/>
    <property type="molecule type" value="Genomic_DNA"/>
</dbReference>
<dbReference type="Proteomes" id="UP000677228">
    <property type="component" value="Unassembled WGS sequence"/>
</dbReference>
<dbReference type="Proteomes" id="UP000682733">
    <property type="component" value="Unassembled WGS sequence"/>
</dbReference>
<feature type="non-terminal residue" evidence="1">
    <location>
        <position position="97"/>
    </location>
</feature>
<evidence type="ECO:0000313" key="1">
    <source>
        <dbReference type="EMBL" id="CAF1660119.1"/>
    </source>
</evidence>
<dbReference type="EMBL" id="CAJOBA010100119">
    <property type="protein sequence ID" value="CAF4517082.1"/>
    <property type="molecule type" value="Genomic_DNA"/>
</dbReference>
<gene>
    <name evidence="1" type="ORF">OVA965_LOCUS45245</name>
    <name evidence="2" type="ORF">TMI583_LOCUS48568</name>
</gene>
<sequence>MEIMTLARPFQLGMLYDSRNHQPVPGFTLWESQILKNNIDSGSNSSTIYQTLKEDTLQEKTQVLEMDANLKISVLAGLIEASDPSFGLAFRNGYCHH</sequence>
<dbReference type="InterPro" id="IPR052090">
    <property type="entry name" value="Cytolytic_pore-forming_toxin"/>
</dbReference>
<evidence type="ECO:0000313" key="2">
    <source>
        <dbReference type="EMBL" id="CAF4517082.1"/>
    </source>
</evidence>
<dbReference type="AlphaFoldDB" id="A0A8S2GC71"/>
<accession>A0A8S2GC71</accession>
<dbReference type="PANTHER" id="PTHR31594:SF16">
    <property type="entry name" value="SI:CH211-281L24.3"/>
    <property type="match status" value="1"/>
</dbReference>